<reference evidence="3" key="2">
    <citation type="submission" date="2013-12" db="EMBL/GenBank/DDBJ databases">
        <title>Evolution of pathogenesis and genome organization in the Tremellales.</title>
        <authorList>
            <person name="Cuomo C."/>
            <person name="Litvintseva A."/>
            <person name="Heitman J."/>
            <person name="Chen Y."/>
            <person name="Sun S."/>
            <person name="Springer D."/>
            <person name="Dromer F."/>
            <person name="Young S."/>
            <person name="Zeng Q."/>
            <person name="Chapman S."/>
            <person name="Gujja S."/>
            <person name="Saif S."/>
            <person name="Birren B."/>
        </authorList>
    </citation>
    <scope>NUCLEOTIDE SEQUENCE [LARGE SCALE GENOMIC DNA]</scope>
    <source>
        <strain evidence="3">BCC8398</strain>
    </source>
</reference>
<accession>A0A1B9GWL0</accession>
<feature type="region of interest" description="Disordered" evidence="1">
    <location>
        <begin position="562"/>
        <end position="608"/>
    </location>
</feature>
<evidence type="ECO:0000313" key="2">
    <source>
        <dbReference type="EMBL" id="OCF35428.1"/>
    </source>
</evidence>
<feature type="region of interest" description="Disordered" evidence="1">
    <location>
        <begin position="1392"/>
        <end position="1593"/>
    </location>
</feature>
<gene>
    <name evidence="2" type="ORF">I316_02980</name>
</gene>
<evidence type="ECO:0000256" key="1">
    <source>
        <dbReference type="SAM" id="MobiDB-lite"/>
    </source>
</evidence>
<feature type="region of interest" description="Disordered" evidence="1">
    <location>
        <begin position="446"/>
        <end position="505"/>
    </location>
</feature>
<feature type="region of interest" description="Disordered" evidence="1">
    <location>
        <begin position="667"/>
        <end position="732"/>
    </location>
</feature>
<dbReference type="EMBL" id="KI669499">
    <property type="protein sequence ID" value="OCF35428.1"/>
    <property type="molecule type" value="Genomic_DNA"/>
</dbReference>
<feature type="region of interest" description="Disordered" evidence="1">
    <location>
        <begin position="1016"/>
        <end position="1089"/>
    </location>
</feature>
<proteinExistence type="predicted"/>
<evidence type="ECO:0000313" key="3">
    <source>
        <dbReference type="Proteomes" id="UP000092666"/>
    </source>
</evidence>
<reference evidence="2 3" key="1">
    <citation type="submission" date="2013-07" db="EMBL/GenBank/DDBJ databases">
        <title>The Genome Sequence of Cryptococcus heveanensis BCC8398.</title>
        <authorList>
            <consortium name="The Broad Institute Genome Sequencing Platform"/>
            <person name="Cuomo C."/>
            <person name="Litvintseva A."/>
            <person name="Chen Y."/>
            <person name="Heitman J."/>
            <person name="Sun S."/>
            <person name="Springer D."/>
            <person name="Dromer F."/>
            <person name="Young S.K."/>
            <person name="Zeng Q."/>
            <person name="Gargeya S."/>
            <person name="Fitzgerald M."/>
            <person name="Abouelleil A."/>
            <person name="Alvarado L."/>
            <person name="Berlin A.M."/>
            <person name="Chapman S.B."/>
            <person name="Dewar J."/>
            <person name="Goldberg J."/>
            <person name="Griggs A."/>
            <person name="Gujja S."/>
            <person name="Hansen M."/>
            <person name="Howarth C."/>
            <person name="Imamovic A."/>
            <person name="Larimer J."/>
            <person name="McCowan C."/>
            <person name="Murphy C."/>
            <person name="Pearson M."/>
            <person name="Priest M."/>
            <person name="Roberts A."/>
            <person name="Saif S."/>
            <person name="Shea T."/>
            <person name="Sykes S."/>
            <person name="Wortman J."/>
            <person name="Nusbaum C."/>
            <person name="Birren B."/>
        </authorList>
    </citation>
    <scope>NUCLEOTIDE SEQUENCE [LARGE SCALE GENOMIC DNA]</scope>
    <source>
        <strain evidence="2 3">BCC8398</strain>
    </source>
</reference>
<feature type="compositionally biased region" description="Basic and acidic residues" evidence="1">
    <location>
        <begin position="1066"/>
        <end position="1080"/>
    </location>
</feature>
<feature type="compositionally biased region" description="Basic and acidic residues" evidence="1">
    <location>
        <begin position="1407"/>
        <end position="1438"/>
    </location>
</feature>
<sequence length="1593" mass="171344">MPPAAQDVGFDPRSTALDWRVATGLLLLGNVVGLILTHRMAISEALARSATPSFFKTLWFKVGFPVLDTTSAVATSTANHVAHLRDNPVWEWLHSQWQSRGHNIVHVGSPPIIELEPVKVILEFIPDAQISSFPWTSVDLQHPTQVILTYGLPSVVTNAAVSPTVGPTPSSTAYAFNDDDVDLEFGSAASRLGDYLKGFLLMCAAIVRSLRNKAKRSFRVGRGATVFEYGELTRGFSLLHSSTTLPFLLTLLRVIYAASLRIVAQILLPILEPFVRYLRAVLEPPAPPARVVVAPNLPVAAPVSPPALATTQPVPTPVPSQTHTPEVAIEPSSHASKDRTALINSFKQNKIERTMSEPTLFRDELREAPRPSSTSFLDLAASPKSPPAPLIALLNAREQAEEKALALDTPLPSSSTLPMIETYPPPAKSRYDFTLSHVSLNTFTLGAPPAPKAKRPSPSHNACHTSDSEPGATTSPTREASSSTPSDTAPGETVSAPAYVAPPISPYVPWDKRGSNQKMRDDIPPWFMAPHPDSAQLPAVRGNSMSGDLYFGACLWNDAEPAEMIDPNPRPTASRQKKGRSAPLTQNKDSKPEPSISRSKKGFTFDPSLFSVPAPPINSKADVPKERAKVPEIKPFDFRVPVSSDFLAAPPQQYTRARSDLPFRFDSPSQLAPQVSHSNSEGETITSSFSSPAPDILSSSPPFAFDSVSPRPTQSGIRRAPGGGPDLSTSGVPSRECFEFLGVHQDSPNACDETASGDASSAQGPFVEIRELWQLEQGDDVPDNFTFDLGDFSFPSTPIDFGGPEQSDTAPQAVGDRSQPAREDIGFSSDLMTPMVNRSFEEQQFVSEVIVERIQLLLVRMNATIGFLGDRCDSARPWDSLPKDLWDEFYEVYDAAHRISVLLSVFYQHGNVEIDMVSMNKRPSHVPPPPLSPVTERDPVQPGPQSSGTGSVDCRTTDEDEQRSASDPRILVLEVRNPFYMAESAPIEIKLPDGTYEERPSHFKIVLSPITSTFPVEHGENIPPSPSKIAAEGSSQPKSGSAVRKMPSTPLQTQGSLEEELVTPENTKRDDPVSIRHSPPDVDADCSPSPAVSRDLAFLLNTSKESLSTSVPSAPPLEPFFSPHRLLHPSLTSHSTSPINRKNIECPHASDDSCISLARSPTVTPRPRSASVGATHISSAPEPVAPACHAPSNDNCETAPVIAVHDDTALSDVQLEDDDELDEVEQMLAGLSIVSPVVSSPGEKAHPASLLPSFPHPPKTAVPPASKHTSPRYASAKSAIQAIISPTKSKFTFAQSAGEIEPPATAVHQGKSASVDDGSPTSPCHCSICERAGSSESRQDELEDPGRSYFVPMYFDWPEASASASSSSSRAHPASSDNVPFKVFDSSSSNVNTEGAAQFGDVPGASETRKLHGWSDSEEKEVKPIGKGKGKEGADKWSHTSQPTGPRVTQPRMWAGPILSAKPKRDAPDSDLSMTELKGSSTDWLARINSFKTQAKPRSGSEAAKSSSTHIPHPQSFSKPRVSAASPPSSATPAPAKPDDPRTSPSSTATRKTYASAANAIGSIPDWASRPPVQSRNQGWTTVGAKSRSKRRR</sequence>
<feature type="region of interest" description="Disordered" evidence="1">
    <location>
        <begin position="1239"/>
        <end position="1270"/>
    </location>
</feature>
<dbReference type="Proteomes" id="UP000092666">
    <property type="component" value="Unassembled WGS sequence"/>
</dbReference>
<feature type="compositionally biased region" description="Polar residues" evidence="1">
    <location>
        <begin position="1572"/>
        <end position="1581"/>
    </location>
</feature>
<organism evidence="2 3">
    <name type="scientific">Kwoniella heveanensis BCC8398</name>
    <dbReference type="NCBI Taxonomy" id="1296120"/>
    <lineage>
        <taxon>Eukaryota</taxon>
        <taxon>Fungi</taxon>
        <taxon>Dikarya</taxon>
        <taxon>Basidiomycota</taxon>
        <taxon>Agaricomycotina</taxon>
        <taxon>Tremellomycetes</taxon>
        <taxon>Tremellales</taxon>
        <taxon>Cryptococcaceae</taxon>
        <taxon>Kwoniella</taxon>
    </lineage>
</organism>
<feature type="region of interest" description="Disordered" evidence="1">
    <location>
        <begin position="920"/>
        <end position="969"/>
    </location>
</feature>
<feature type="compositionally biased region" description="Polar residues" evidence="1">
    <location>
        <begin position="667"/>
        <end position="701"/>
    </location>
</feature>
<feature type="compositionally biased region" description="Low complexity" evidence="1">
    <location>
        <begin position="1518"/>
        <end position="1534"/>
    </location>
</feature>
<keyword evidence="3" id="KW-1185">Reference proteome</keyword>
<name>A0A1B9GWL0_9TREE</name>
<feature type="compositionally biased region" description="Polar residues" evidence="1">
    <location>
        <begin position="471"/>
        <end position="487"/>
    </location>
</feature>
<protein>
    <submittedName>
        <fullName evidence="2">Uncharacterized protein</fullName>
    </submittedName>
</protein>
<feature type="region of interest" description="Disordered" evidence="1">
    <location>
        <begin position="797"/>
        <end position="824"/>
    </location>
</feature>
<feature type="compositionally biased region" description="Polar residues" evidence="1">
    <location>
        <begin position="1544"/>
        <end position="1553"/>
    </location>
</feature>